<organism evidence="3 4">
    <name type="scientific">Rhizopus delemar</name>
    <dbReference type="NCBI Taxonomy" id="936053"/>
    <lineage>
        <taxon>Eukaryota</taxon>
        <taxon>Fungi</taxon>
        <taxon>Fungi incertae sedis</taxon>
        <taxon>Mucoromycota</taxon>
        <taxon>Mucoromycotina</taxon>
        <taxon>Mucoromycetes</taxon>
        <taxon>Mucorales</taxon>
        <taxon>Mucorineae</taxon>
        <taxon>Rhizopodaceae</taxon>
        <taxon>Rhizopus</taxon>
    </lineage>
</organism>
<dbReference type="EMBL" id="JAANIU010002426">
    <property type="protein sequence ID" value="KAG1564794.1"/>
    <property type="molecule type" value="Genomic_DNA"/>
</dbReference>
<dbReference type="InterPro" id="IPR018253">
    <property type="entry name" value="DnaJ_domain_CS"/>
</dbReference>
<proteinExistence type="predicted"/>
<comment type="caution">
    <text evidence="3">The sequence shown here is derived from an EMBL/GenBank/DDBJ whole genome shotgun (WGS) entry which is preliminary data.</text>
</comment>
<dbReference type="PANTHER" id="PTHR44924">
    <property type="entry name" value="DNAJ SUBFAMILY A MEMBER 2"/>
    <property type="match status" value="1"/>
</dbReference>
<dbReference type="Proteomes" id="UP000740926">
    <property type="component" value="Unassembled WGS sequence"/>
</dbReference>
<dbReference type="PROSITE" id="PS00636">
    <property type="entry name" value="DNAJ_1"/>
    <property type="match status" value="1"/>
</dbReference>
<dbReference type="InterPro" id="IPR026894">
    <property type="entry name" value="DnaJ_X"/>
</dbReference>
<dbReference type="SUPFAM" id="SSF46565">
    <property type="entry name" value="Chaperone J-domain"/>
    <property type="match status" value="1"/>
</dbReference>
<keyword evidence="4" id="KW-1185">Reference proteome</keyword>
<dbReference type="SMART" id="SM00271">
    <property type="entry name" value="DnaJ"/>
    <property type="match status" value="1"/>
</dbReference>
<dbReference type="CDD" id="cd06257">
    <property type="entry name" value="DnaJ"/>
    <property type="match status" value="1"/>
</dbReference>
<evidence type="ECO:0000313" key="3">
    <source>
        <dbReference type="EMBL" id="KAG1564794.1"/>
    </source>
</evidence>
<dbReference type="PRINTS" id="PR00625">
    <property type="entry name" value="JDOMAIN"/>
</dbReference>
<dbReference type="Gene3D" id="1.10.287.110">
    <property type="entry name" value="DnaJ domain"/>
    <property type="match status" value="1"/>
</dbReference>
<accession>A0A9P6YUG6</accession>
<dbReference type="FunFam" id="1.10.287.110:FF:000028">
    <property type="entry name" value="DnaJ domain protein"/>
    <property type="match status" value="1"/>
</dbReference>
<feature type="domain" description="J" evidence="2">
    <location>
        <begin position="87"/>
        <end position="152"/>
    </location>
</feature>
<dbReference type="InterPro" id="IPR001623">
    <property type="entry name" value="DnaJ_domain"/>
</dbReference>
<dbReference type="PROSITE" id="PS50076">
    <property type="entry name" value="DNAJ_2"/>
    <property type="match status" value="1"/>
</dbReference>
<evidence type="ECO:0000256" key="1">
    <source>
        <dbReference type="ARBA" id="ARBA00023186"/>
    </source>
</evidence>
<gene>
    <name evidence="3" type="ORF">G6F50_010682</name>
</gene>
<name>A0A9P6YUG6_9FUNG</name>
<dbReference type="PANTHER" id="PTHR44924:SF1">
    <property type="entry name" value="DNAJ SUBFAMILY A MEMBER 2"/>
    <property type="match status" value="1"/>
</dbReference>
<evidence type="ECO:0000259" key="2">
    <source>
        <dbReference type="PROSITE" id="PS50076"/>
    </source>
</evidence>
<reference evidence="3 4" key="1">
    <citation type="journal article" date="2020" name="Microb. Genom.">
        <title>Genetic diversity of clinical and environmental Mucorales isolates obtained from an investigation of mucormycosis cases among solid organ transplant recipients.</title>
        <authorList>
            <person name="Nguyen M.H."/>
            <person name="Kaul D."/>
            <person name="Muto C."/>
            <person name="Cheng S.J."/>
            <person name="Richter R.A."/>
            <person name="Bruno V.M."/>
            <person name="Liu G."/>
            <person name="Beyhan S."/>
            <person name="Sundermann A.J."/>
            <person name="Mounaud S."/>
            <person name="Pasculle A.W."/>
            <person name="Nierman W.C."/>
            <person name="Driscoll E."/>
            <person name="Cumbie R."/>
            <person name="Clancy C.J."/>
            <person name="Dupont C.L."/>
        </authorList>
    </citation>
    <scope>NUCLEOTIDE SEQUENCE [LARGE SCALE GENOMIC DNA]</scope>
    <source>
        <strain evidence="3 4">GL24</strain>
    </source>
</reference>
<dbReference type="InterPro" id="IPR036869">
    <property type="entry name" value="J_dom_sf"/>
</dbReference>
<keyword evidence="1" id="KW-0143">Chaperone</keyword>
<dbReference type="Pfam" id="PF00226">
    <property type="entry name" value="DnaJ"/>
    <property type="match status" value="1"/>
</dbReference>
<evidence type="ECO:0000313" key="4">
    <source>
        <dbReference type="Proteomes" id="UP000740926"/>
    </source>
</evidence>
<sequence length="400" mass="45242">MTYTSRKPEPYIKATCKECSTQLEFLPASGTKNAKVEVECWSCHKTCWYEVDASGTKVNNANKANTSRWSTRKKGTGWNNENPVSTEYYDILGISIEATETDIKKAYRKMAIKYHPDKNLNNQEAEEKFKKISEAYQVLSDPVLRKRYNEFGEENGIRPDGGFVDPEEFFKQSFGGDRFVDIIGELSMGKDMKEAMEIYGDVDPKSLTPEQKLEKEEQRKNFEKIKIANREARVQQLSAKLINKLSLYTELNDIPEEARHAAFSNIIQIEAEDLKQESHGVELLNTIGHTYFTKGNQYLGKGVAFGLGGMFHTMKEKSYILSETVGTIRSVLDAIWKGSKLEVESVLRDVCDRVLTDPTAPKETLKSRAVGLKIIGSIYQKVKTDVTPEDIPIPIHPSSP</sequence>
<protein>
    <recommendedName>
        <fullName evidence="2">J domain-containing protein</fullName>
    </recommendedName>
</protein>
<dbReference type="GO" id="GO:0005829">
    <property type="term" value="C:cytosol"/>
    <property type="evidence" value="ECO:0007669"/>
    <property type="project" value="UniProtKB-ARBA"/>
</dbReference>
<dbReference type="AlphaFoldDB" id="A0A9P6YUG6"/>
<dbReference type="Pfam" id="PF14308">
    <property type="entry name" value="DnaJ-X"/>
    <property type="match status" value="1"/>
</dbReference>